<evidence type="ECO:0000256" key="3">
    <source>
        <dbReference type="ARBA" id="ARBA00022630"/>
    </source>
</evidence>
<dbReference type="Proteomes" id="UP001501218">
    <property type="component" value="Unassembled WGS sequence"/>
</dbReference>
<reference evidence="8 9" key="1">
    <citation type="journal article" date="2019" name="Int. J. Syst. Evol. Microbiol.">
        <title>The Global Catalogue of Microorganisms (GCM) 10K type strain sequencing project: providing services to taxonomists for standard genome sequencing and annotation.</title>
        <authorList>
            <consortium name="The Broad Institute Genomics Platform"/>
            <consortium name="The Broad Institute Genome Sequencing Center for Infectious Disease"/>
            <person name="Wu L."/>
            <person name="Ma J."/>
        </authorList>
    </citation>
    <scope>NUCLEOTIDE SEQUENCE [LARGE SCALE GENOMIC DNA]</scope>
    <source>
        <strain evidence="8 9">JCM 16221</strain>
    </source>
</reference>
<evidence type="ECO:0000256" key="4">
    <source>
        <dbReference type="ARBA" id="ARBA00022827"/>
    </source>
</evidence>
<dbReference type="SUPFAM" id="SSF56645">
    <property type="entry name" value="Acyl-CoA dehydrogenase NM domain-like"/>
    <property type="match status" value="1"/>
</dbReference>
<dbReference type="InterPro" id="IPR036250">
    <property type="entry name" value="AcylCo_DH-like_C"/>
</dbReference>
<feature type="domain" description="Acyl-CoA dehydrogenase/oxidase N-terminal" evidence="7">
    <location>
        <begin position="6"/>
        <end position="117"/>
    </location>
</feature>
<dbReference type="InterPro" id="IPR013786">
    <property type="entry name" value="AcylCoA_DH/ox_N"/>
</dbReference>
<evidence type="ECO:0000256" key="5">
    <source>
        <dbReference type="ARBA" id="ARBA00023002"/>
    </source>
</evidence>
<protein>
    <submittedName>
        <fullName evidence="8">Acyl-CoA dehydrogenase family protein</fullName>
    </submittedName>
</protein>
<keyword evidence="4" id="KW-0274">FAD</keyword>
<dbReference type="Pfam" id="PF02771">
    <property type="entry name" value="Acyl-CoA_dh_N"/>
    <property type="match status" value="1"/>
</dbReference>
<evidence type="ECO:0000259" key="6">
    <source>
        <dbReference type="Pfam" id="PF00441"/>
    </source>
</evidence>
<evidence type="ECO:0000256" key="2">
    <source>
        <dbReference type="ARBA" id="ARBA00009347"/>
    </source>
</evidence>
<evidence type="ECO:0000313" key="8">
    <source>
        <dbReference type="EMBL" id="GAA2343141.1"/>
    </source>
</evidence>
<keyword evidence="5" id="KW-0560">Oxidoreductase</keyword>
<dbReference type="InterPro" id="IPR046373">
    <property type="entry name" value="Acyl-CoA_Oxase/DH_mid-dom_sf"/>
</dbReference>
<keyword evidence="3" id="KW-0285">Flavoprotein</keyword>
<dbReference type="InterPro" id="IPR009075">
    <property type="entry name" value="AcylCo_DH/oxidase_C"/>
</dbReference>
<comment type="cofactor">
    <cofactor evidence="1">
        <name>FAD</name>
        <dbReference type="ChEBI" id="CHEBI:57692"/>
    </cofactor>
</comment>
<dbReference type="CDD" id="cd00567">
    <property type="entry name" value="ACAD"/>
    <property type="match status" value="1"/>
</dbReference>
<dbReference type="Gene3D" id="1.10.540.10">
    <property type="entry name" value="Acyl-CoA dehydrogenase/oxidase, N-terminal domain"/>
    <property type="match status" value="1"/>
</dbReference>
<gene>
    <name evidence="8" type="ORF">GCM10009854_19900</name>
</gene>
<name>A0ABN3G387_9PSEU</name>
<evidence type="ECO:0000256" key="1">
    <source>
        <dbReference type="ARBA" id="ARBA00001974"/>
    </source>
</evidence>
<feature type="domain" description="Acyl-CoA dehydrogenase/oxidase C-terminal" evidence="6">
    <location>
        <begin position="224"/>
        <end position="362"/>
    </location>
</feature>
<comment type="similarity">
    <text evidence="2">Belongs to the acyl-CoA dehydrogenase family.</text>
</comment>
<dbReference type="Gene3D" id="2.40.110.10">
    <property type="entry name" value="Butyryl-CoA Dehydrogenase, subunit A, domain 2"/>
    <property type="match status" value="1"/>
</dbReference>
<dbReference type="SUPFAM" id="SSF47203">
    <property type="entry name" value="Acyl-CoA dehydrogenase C-terminal domain-like"/>
    <property type="match status" value="1"/>
</dbReference>
<dbReference type="InterPro" id="IPR009100">
    <property type="entry name" value="AcylCoA_DH/oxidase_NM_dom_sf"/>
</dbReference>
<dbReference type="Pfam" id="PF00441">
    <property type="entry name" value="Acyl-CoA_dh_1"/>
    <property type="match status" value="1"/>
</dbReference>
<dbReference type="Gene3D" id="1.20.140.10">
    <property type="entry name" value="Butyryl-CoA Dehydrogenase, subunit A, domain 3"/>
    <property type="match status" value="1"/>
</dbReference>
<accession>A0ABN3G387</accession>
<comment type="caution">
    <text evidence="8">The sequence shown here is derived from an EMBL/GenBank/DDBJ whole genome shotgun (WGS) entry which is preliminary data.</text>
</comment>
<dbReference type="PANTHER" id="PTHR43884">
    <property type="entry name" value="ACYL-COA DEHYDROGENASE"/>
    <property type="match status" value="1"/>
</dbReference>
<dbReference type="InterPro" id="IPR037069">
    <property type="entry name" value="AcylCoA_DH/ox_N_sf"/>
</dbReference>
<sequence length="365" mass="38693">MDFAPSEEQQDLAGLTARILSDQVTNERLREIEALDDRFDQRLWKQLAESDVLGAALPAPEGGGFGLLEQCGVLVELGRTVAPVPYLSSITAGAAILAEFGTAEHRRRWVAPAARGEVVLTAALTEDPGTDPGTPVTRADRDGADWVLTGAKTNVPAMALADLILVPAATERGTRVFLVEPGTTGLRAQRQEIVDSDSEGSLELTAVRVPDSEALPAGAFEALLQRATIGVCAHQVGVLSAALERTSDYAGQRVQFGRPIGGFQAVAQRLADGFIDVEAARLTMWQAAWTAAEGLPCTTEVATAKFWAAEAGHRVAHTAVHVHGGVGIDLDHELHRYFVAAKRGEFALGGATTQLRRIGARLAAK</sequence>
<evidence type="ECO:0000259" key="7">
    <source>
        <dbReference type="Pfam" id="PF02771"/>
    </source>
</evidence>
<dbReference type="PANTHER" id="PTHR43884:SF20">
    <property type="entry name" value="ACYL-COA DEHYDROGENASE FADE28"/>
    <property type="match status" value="1"/>
</dbReference>
<dbReference type="RefSeq" id="WP_344129056.1">
    <property type="nucleotide sequence ID" value="NZ_BAAARA010000004.1"/>
</dbReference>
<dbReference type="EMBL" id="BAAARA010000004">
    <property type="protein sequence ID" value="GAA2343141.1"/>
    <property type="molecule type" value="Genomic_DNA"/>
</dbReference>
<organism evidence="8 9">
    <name type="scientific">Saccharopolyspora halophila</name>
    <dbReference type="NCBI Taxonomy" id="405551"/>
    <lineage>
        <taxon>Bacteria</taxon>
        <taxon>Bacillati</taxon>
        <taxon>Actinomycetota</taxon>
        <taxon>Actinomycetes</taxon>
        <taxon>Pseudonocardiales</taxon>
        <taxon>Pseudonocardiaceae</taxon>
        <taxon>Saccharopolyspora</taxon>
    </lineage>
</organism>
<evidence type="ECO:0000313" key="9">
    <source>
        <dbReference type="Proteomes" id="UP001501218"/>
    </source>
</evidence>
<keyword evidence="9" id="KW-1185">Reference proteome</keyword>
<proteinExistence type="inferred from homology"/>